<evidence type="ECO:0000313" key="2">
    <source>
        <dbReference type="EMBL" id="BDZ58580.1"/>
    </source>
</evidence>
<name>A0ABN6YRC1_9MICO</name>
<evidence type="ECO:0000256" key="1">
    <source>
        <dbReference type="SAM" id="MobiDB-lite"/>
    </source>
</evidence>
<evidence type="ECO:0000313" key="3">
    <source>
        <dbReference type="Proteomes" id="UP001321421"/>
    </source>
</evidence>
<protein>
    <submittedName>
        <fullName evidence="2">Uncharacterized protein</fullName>
    </submittedName>
</protein>
<feature type="region of interest" description="Disordered" evidence="1">
    <location>
        <begin position="50"/>
        <end position="81"/>
    </location>
</feature>
<feature type="region of interest" description="Disordered" evidence="1">
    <location>
        <begin position="1"/>
        <end position="32"/>
    </location>
</feature>
<dbReference type="EMBL" id="AP027735">
    <property type="protein sequence ID" value="BDZ58580.1"/>
    <property type="molecule type" value="Genomic_DNA"/>
</dbReference>
<feature type="compositionally biased region" description="Basic and acidic residues" evidence="1">
    <location>
        <begin position="1"/>
        <end position="11"/>
    </location>
</feature>
<reference evidence="3" key="1">
    <citation type="journal article" date="2019" name="Int. J. Syst. Evol. Microbiol.">
        <title>The Global Catalogue of Microorganisms (GCM) 10K type strain sequencing project: providing services to taxonomists for standard genome sequencing and annotation.</title>
        <authorList>
            <consortium name="The Broad Institute Genomics Platform"/>
            <consortium name="The Broad Institute Genome Sequencing Center for Infectious Disease"/>
            <person name="Wu L."/>
            <person name="Ma J."/>
        </authorList>
    </citation>
    <scope>NUCLEOTIDE SEQUENCE [LARGE SCALE GENOMIC DNA]</scope>
    <source>
        <strain evidence="3">NBRC 110608</strain>
    </source>
</reference>
<dbReference type="Proteomes" id="UP001321421">
    <property type="component" value="Chromosome"/>
</dbReference>
<keyword evidence="3" id="KW-1185">Reference proteome</keyword>
<gene>
    <name evidence="2" type="ORF">GCM10025872_22370</name>
</gene>
<organism evidence="2 3">
    <name type="scientific">Barrientosiimonas endolithica</name>
    <dbReference type="NCBI Taxonomy" id="1535208"/>
    <lineage>
        <taxon>Bacteria</taxon>
        <taxon>Bacillati</taxon>
        <taxon>Actinomycetota</taxon>
        <taxon>Actinomycetes</taxon>
        <taxon>Micrococcales</taxon>
        <taxon>Dermacoccaceae</taxon>
        <taxon>Barrientosiimonas</taxon>
    </lineage>
</organism>
<accession>A0ABN6YRC1</accession>
<sequence length="81" mass="8845">MHGEQRSDPRGQGRVGGLGGAHQPLEGAERREQRVLVGGRVLRAQTRDLRRFALETDAATDQRERRSGGQRGHEGAPGHPT</sequence>
<proteinExistence type="predicted"/>